<dbReference type="SUPFAM" id="SSF53335">
    <property type="entry name" value="S-adenosyl-L-methionine-dependent methyltransferases"/>
    <property type="match status" value="1"/>
</dbReference>
<dbReference type="RefSeq" id="WP_308985956.1">
    <property type="nucleotide sequence ID" value="NZ_JARXIC010000025.1"/>
</dbReference>
<dbReference type="PANTHER" id="PTHR31760">
    <property type="entry name" value="S-ADENOSYL-L-METHIONINE-DEPENDENT METHYLTRANSFERASES SUPERFAMILY PROTEIN"/>
    <property type="match status" value="1"/>
</dbReference>
<feature type="binding site" evidence="6">
    <location>
        <position position="136"/>
    </location>
    <ligand>
        <name>S-adenosyl-L-methionine</name>
        <dbReference type="ChEBI" id="CHEBI:59789"/>
    </ligand>
</feature>
<comment type="subcellular location">
    <subcellularLocation>
        <location evidence="6">Cytoplasm</location>
    </subcellularLocation>
</comment>
<feature type="binding site" evidence="6">
    <location>
        <begin position="123"/>
        <end position="124"/>
    </location>
    <ligand>
        <name>S-adenosyl-L-methionine</name>
        <dbReference type="ChEBI" id="CHEBI:59789"/>
    </ligand>
</feature>
<evidence type="ECO:0000256" key="2">
    <source>
        <dbReference type="ARBA" id="ARBA00022552"/>
    </source>
</evidence>
<dbReference type="EMBL" id="JARXIC010000025">
    <property type="protein sequence ID" value="MDQ8195506.1"/>
    <property type="molecule type" value="Genomic_DNA"/>
</dbReference>
<evidence type="ECO:0000256" key="5">
    <source>
        <dbReference type="ARBA" id="ARBA00022691"/>
    </source>
</evidence>
<comment type="caution">
    <text evidence="7">The sequence shown here is derived from an EMBL/GenBank/DDBJ whole genome shotgun (WGS) entry which is preliminary data.</text>
</comment>
<dbReference type="HAMAP" id="MF_00074">
    <property type="entry name" value="16SrRNA_methyltr_G"/>
    <property type="match status" value="1"/>
</dbReference>
<dbReference type="Gene3D" id="3.40.50.150">
    <property type="entry name" value="Vaccinia Virus protein VP39"/>
    <property type="match status" value="1"/>
</dbReference>
<feature type="binding site" evidence="6">
    <location>
        <position position="72"/>
    </location>
    <ligand>
        <name>S-adenosyl-L-methionine</name>
        <dbReference type="ChEBI" id="CHEBI:59789"/>
    </ligand>
</feature>
<evidence type="ECO:0000313" key="8">
    <source>
        <dbReference type="Proteomes" id="UP001243717"/>
    </source>
</evidence>
<dbReference type="Pfam" id="PF02527">
    <property type="entry name" value="GidB"/>
    <property type="match status" value="1"/>
</dbReference>
<reference evidence="7 8" key="1">
    <citation type="submission" date="2023-04" db="EMBL/GenBank/DDBJ databases">
        <title>A novel bacteria isolated from coastal sediment.</title>
        <authorList>
            <person name="Liu X.-J."/>
            <person name="Du Z.-J."/>
        </authorList>
    </citation>
    <scope>NUCLEOTIDE SEQUENCE [LARGE SCALE GENOMIC DNA]</scope>
    <source>
        <strain evidence="7 8">SDUM461004</strain>
    </source>
</reference>
<sequence>MMDAIKQQFPNVSDEAWSILEAWAVLLREWNGKINLISRKDIEHLEARHLSHCLAITNHLKLMAGTRIMDVGTGGGFPGIIMAICYPQAHFTLIDSIGKKIVVVQDLADKLGLKNVDARQCRAEEIKKQFDFITGRAVKNLPEYFSWIKGNVRRGERNSIPNGVLYWKGGELDDELAALGIRPRKTIDLEQTFSDSYFEKKYILHFDARDVPRARKPKKALS</sequence>
<dbReference type="PIRSF" id="PIRSF003078">
    <property type="entry name" value="GidB"/>
    <property type="match status" value="1"/>
</dbReference>
<keyword evidence="5 6" id="KW-0949">S-adenosyl-L-methionine</keyword>
<organism evidence="7 8">
    <name type="scientific">Thalassobacterium sedimentorum</name>
    <dbReference type="NCBI Taxonomy" id="3041258"/>
    <lineage>
        <taxon>Bacteria</taxon>
        <taxon>Pseudomonadati</taxon>
        <taxon>Verrucomicrobiota</taxon>
        <taxon>Opitutia</taxon>
        <taxon>Puniceicoccales</taxon>
        <taxon>Coraliomargaritaceae</taxon>
        <taxon>Thalassobacterium</taxon>
    </lineage>
</organism>
<proteinExistence type="inferred from homology"/>
<evidence type="ECO:0000256" key="6">
    <source>
        <dbReference type="HAMAP-Rule" id="MF_00074"/>
    </source>
</evidence>
<comment type="similarity">
    <text evidence="6">Belongs to the methyltransferase superfamily. RNA methyltransferase RsmG family.</text>
</comment>
<gene>
    <name evidence="6 7" type="primary">rsmG</name>
    <name evidence="7" type="ORF">QEH59_13820</name>
</gene>
<dbReference type="InterPro" id="IPR029063">
    <property type="entry name" value="SAM-dependent_MTases_sf"/>
</dbReference>
<dbReference type="PANTHER" id="PTHR31760:SF0">
    <property type="entry name" value="S-ADENOSYL-L-METHIONINE-DEPENDENT METHYLTRANSFERASES SUPERFAMILY PROTEIN"/>
    <property type="match status" value="1"/>
</dbReference>
<keyword evidence="3 6" id="KW-0489">Methyltransferase</keyword>
<keyword evidence="8" id="KW-1185">Reference proteome</keyword>
<protein>
    <recommendedName>
        <fullName evidence="6">Ribosomal RNA small subunit methyltransferase G</fullName>
        <ecNumber evidence="6">2.1.1.-</ecNumber>
    </recommendedName>
    <alternativeName>
        <fullName evidence="6">16S rRNA 7-methylguanosine methyltransferase</fullName>
        <shortName evidence="6">16S rRNA m7G methyltransferase</shortName>
    </alternativeName>
</protein>
<dbReference type="EC" id="2.1.1.-" evidence="6"/>
<keyword evidence="1 6" id="KW-0963">Cytoplasm</keyword>
<feature type="binding site" evidence="6">
    <location>
        <position position="77"/>
    </location>
    <ligand>
        <name>S-adenosyl-L-methionine</name>
        <dbReference type="ChEBI" id="CHEBI:59789"/>
    </ligand>
</feature>
<name>A0ABU1AL21_9BACT</name>
<accession>A0ABU1AL21</accession>
<keyword evidence="4 6" id="KW-0808">Transferase</keyword>
<keyword evidence="2 6" id="KW-0698">rRNA processing</keyword>
<dbReference type="GO" id="GO:0032259">
    <property type="term" value="P:methylation"/>
    <property type="evidence" value="ECO:0007669"/>
    <property type="project" value="UniProtKB-KW"/>
</dbReference>
<evidence type="ECO:0000256" key="4">
    <source>
        <dbReference type="ARBA" id="ARBA00022679"/>
    </source>
</evidence>
<evidence type="ECO:0000256" key="1">
    <source>
        <dbReference type="ARBA" id="ARBA00022490"/>
    </source>
</evidence>
<dbReference type="NCBIfam" id="TIGR00138">
    <property type="entry name" value="rsmG_gidB"/>
    <property type="match status" value="1"/>
</dbReference>
<dbReference type="InterPro" id="IPR003682">
    <property type="entry name" value="rRNA_ssu_MeTfrase_G"/>
</dbReference>
<comment type="caution">
    <text evidence="6">Lacks conserved residue(s) required for the propagation of feature annotation.</text>
</comment>
<comment type="function">
    <text evidence="6">Specifically methylates the N7 position of a guanine in 16S rRNA.</text>
</comment>
<evidence type="ECO:0000256" key="3">
    <source>
        <dbReference type="ARBA" id="ARBA00022603"/>
    </source>
</evidence>
<dbReference type="GO" id="GO:0008168">
    <property type="term" value="F:methyltransferase activity"/>
    <property type="evidence" value="ECO:0007669"/>
    <property type="project" value="UniProtKB-KW"/>
</dbReference>
<evidence type="ECO:0000313" key="7">
    <source>
        <dbReference type="EMBL" id="MDQ8195506.1"/>
    </source>
</evidence>
<dbReference type="Proteomes" id="UP001243717">
    <property type="component" value="Unassembled WGS sequence"/>
</dbReference>